<dbReference type="PROSITE" id="PS00122">
    <property type="entry name" value="CARBOXYLESTERASE_B_1"/>
    <property type="match status" value="1"/>
</dbReference>
<accession>A0AAD6YVP1</accession>
<evidence type="ECO:0000259" key="4">
    <source>
        <dbReference type="Pfam" id="PF00135"/>
    </source>
</evidence>
<keyword evidence="2 3" id="KW-0378">Hydrolase</keyword>
<evidence type="ECO:0000313" key="6">
    <source>
        <dbReference type="Proteomes" id="UP001219525"/>
    </source>
</evidence>
<dbReference type="Proteomes" id="UP001219525">
    <property type="component" value="Unassembled WGS sequence"/>
</dbReference>
<dbReference type="SUPFAM" id="SSF53474">
    <property type="entry name" value="alpha/beta-Hydrolases"/>
    <property type="match status" value="1"/>
</dbReference>
<proteinExistence type="inferred from homology"/>
<keyword evidence="6" id="KW-1185">Reference proteome</keyword>
<evidence type="ECO:0000313" key="5">
    <source>
        <dbReference type="EMBL" id="KAJ7230537.1"/>
    </source>
</evidence>
<evidence type="ECO:0000256" key="3">
    <source>
        <dbReference type="RuleBase" id="RU361235"/>
    </source>
</evidence>
<organism evidence="5 6">
    <name type="scientific">Mycena pura</name>
    <dbReference type="NCBI Taxonomy" id="153505"/>
    <lineage>
        <taxon>Eukaryota</taxon>
        <taxon>Fungi</taxon>
        <taxon>Dikarya</taxon>
        <taxon>Basidiomycota</taxon>
        <taxon>Agaricomycotina</taxon>
        <taxon>Agaricomycetes</taxon>
        <taxon>Agaricomycetidae</taxon>
        <taxon>Agaricales</taxon>
        <taxon>Marasmiineae</taxon>
        <taxon>Mycenaceae</taxon>
        <taxon>Mycena</taxon>
    </lineage>
</organism>
<dbReference type="Pfam" id="PF00135">
    <property type="entry name" value="COesterase"/>
    <property type="match status" value="1"/>
</dbReference>
<dbReference type="AlphaFoldDB" id="A0AAD6YVP1"/>
<dbReference type="EMBL" id="JARJCW010000001">
    <property type="protein sequence ID" value="KAJ7230537.1"/>
    <property type="molecule type" value="Genomic_DNA"/>
</dbReference>
<dbReference type="Gene3D" id="3.40.50.1820">
    <property type="entry name" value="alpha/beta hydrolase"/>
    <property type="match status" value="1"/>
</dbReference>
<comment type="caution">
    <text evidence="5">The sequence shown here is derived from an EMBL/GenBank/DDBJ whole genome shotgun (WGS) entry which is preliminary data.</text>
</comment>
<comment type="similarity">
    <text evidence="1 3">Belongs to the type-B carboxylesterase/lipase family.</text>
</comment>
<feature type="domain" description="Carboxylesterase type B" evidence="4">
    <location>
        <begin position="16"/>
        <end position="453"/>
    </location>
</feature>
<evidence type="ECO:0000256" key="1">
    <source>
        <dbReference type="ARBA" id="ARBA00005964"/>
    </source>
</evidence>
<dbReference type="EC" id="3.1.1.-" evidence="3"/>
<dbReference type="InterPro" id="IPR002018">
    <property type="entry name" value="CarbesteraseB"/>
</dbReference>
<dbReference type="InterPro" id="IPR029058">
    <property type="entry name" value="AB_hydrolase_fold"/>
</dbReference>
<name>A0AAD6YVP1_9AGAR</name>
<evidence type="ECO:0000256" key="2">
    <source>
        <dbReference type="ARBA" id="ARBA00022801"/>
    </source>
</evidence>
<dbReference type="InterPro" id="IPR019826">
    <property type="entry name" value="Carboxylesterase_B_AS"/>
</dbReference>
<dbReference type="PANTHER" id="PTHR43142">
    <property type="entry name" value="CARBOXYLIC ESTER HYDROLASE"/>
    <property type="match status" value="1"/>
</dbReference>
<sequence length="519" mass="58205">MTAHLHDELLSSPRVQVDTKYGTIIGARAANDAVVFLEVPYALPPGRFKNPEPLPPDFRYAAKEYTRELTYAVQPQNDGQAEDTPFHDKVGYGEPSENPLFLNIVFPPSFPAMSSFPVKVYIHGGFLQFGSPHELSSQAQYISAERSEVWVNIGYRLSAFGFLACDTPAISGNFGFKDQWLALLWVRENIGSFGGDPGNIQITGLSAGAHSVHQLLHYASRLPDNVPAPFHSAVLQSNAIVCDPKTPAELRPQFEALCRALEIDPASSNAFDLLLEVSASEITRVIETDALGFEYGTFRGCLNDDWLRTSPNPMEWQRKGGFAKGLREKGVKSIIIGDLTEEWYAYSFARPVESPKDIRPNLECFFPTEMVQSLLEHYYKLPDKASSLASRKLFGEILSDVQVHLPVRMLGRDLHEAGFPVLRYEIRWTPEKLRLDGYVTHGSDRALWAFRVPDLTKNQLETVRNWLARVSEEVDAVESGGRSLRGPRDILILGEDRAVEWTEDLQWYEKMGLSSAMPK</sequence>
<dbReference type="PANTHER" id="PTHR43142:SF1">
    <property type="entry name" value="CARBOXYLIC ESTER HYDROLASE"/>
    <property type="match status" value="1"/>
</dbReference>
<dbReference type="GO" id="GO:0016787">
    <property type="term" value="F:hydrolase activity"/>
    <property type="evidence" value="ECO:0007669"/>
    <property type="project" value="UniProtKB-KW"/>
</dbReference>
<gene>
    <name evidence="5" type="ORF">GGX14DRAFT_508319</name>
</gene>
<protein>
    <recommendedName>
        <fullName evidence="3">Carboxylic ester hydrolase</fullName>
        <ecNumber evidence="3">3.1.1.-</ecNumber>
    </recommendedName>
</protein>
<reference evidence="5" key="1">
    <citation type="submission" date="2023-03" db="EMBL/GenBank/DDBJ databases">
        <title>Massive genome expansion in bonnet fungi (Mycena s.s.) driven by repeated elements and novel gene families across ecological guilds.</title>
        <authorList>
            <consortium name="Lawrence Berkeley National Laboratory"/>
            <person name="Harder C.B."/>
            <person name="Miyauchi S."/>
            <person name="Viragh M."/>
            <person name="Kuo A."/>
            <person name="Thoen E."/>
            <person name="Andreopoulos B."/>
            <person name="Lu D."/>
            <person name="Skrede I."/>
            <person name="Drula E."/>
            <person name="Henrissat B."/>
            <person name="Morin E."/>
            <person name="Kohler A."/>
            <person name="Barry K."/>
            <person name="LaButti K."/>
            <person name="Morin E."/>
            <person name="Salamov A."/>
            <person name="Lipzen A."/>
            <person name="Mereny Z."/>
            <person name="Hegedus B."/>
            <person name="Baldrian P."/>
            <person name="Stursova M."/>
            <person name="Weitz H."/>
            <person name="Taylor A."/>
            <person name="Grigoriev I.V."/>
            <person name="Nagy L.G."/>
            <person name="Martin F."/>
            <person name="Kauserud H."/>
        </authorList>
    </citation>
    <scope>NUCLEOTIDE SEQUENCE</scope>
    <source>
        <strain evidence="5">9144</strain>
    </source>
</reference>